<feature type="transmembrane region" description="Helical" evidence="1">
    <location>
        <begin position="122"/>
        <end position="143"/>
    </location>
</feature>
<gene>
    <name evidence="2" type="ORF">THASP1DRAFT_30880</name>
</gene>
<protein>
    <submittedName>
        <fullName evidence="2">Uncharacterized protein</fullName>
    </submittedName>
</protein>
<feature type="transmembrane region" description="Helical" evidence="1">
    <location>
        <begin position="90"/>
        <end position="116"/>
    </location>
</feature>
<reference evidence="3" key="1">
    <citation type="journal article" date="2018" name="Nat. Microbiol.">
        <title>Leveraging single-cell genomics to expand the fungal tree of life.</title>
        <authorList>
            <person name="Ahrendt S.R."/>
            <person name="Quandt C.A."/>
            <person name="Ciobanu D."/>
            <person name="Clum A."/>
            <person name="Salamov A."/>
            <person name="Andreopoulos B."/>
            <person name="Cheng J.F."/>
            <person name="Woyke T."/>
            <person name="Pelin A."/>
            <person name="Henrissat B."/>
            <person name="Reynolds N.K."/>
            <person name="Benny G.L."/>
            <person name="Smith M.E."/>
            <person name="James T.Y."/>
            <person name="Grigoriev I.V."/>
        </authorList>
    </citation>
    <scope>NUCLEOTIDE SEQUENCE [LARGE SCALE GENOMIC DNA]</scope>
    <source>
        <strain evidence="3">RSA 1356</strain>
    </source>
</reference>
<evidence type="ECO:0000256" key="1">
    <source>
        <dbReference type="SAM" id="Phobius"/>
    </source>
</evidence>
<organism evidence="2 3">
    <name type="scientific">Thamnocephalis sphaerospora</name>
    <dbReference type="NCBI Taxonomy" id="78915"/>
    <lineage>
        <taxon>Eukaryota</taxon>
        <taxon>Fungi</taxon>
        <taxon>Fungi incertae sedis</taxon>
        <taxon>Zoopagomycota</taxon>
        <taxon>Zoopagomycotina</taxon>
        <taxon>Zoopagomycetes</taxon>
        <taxon>Zoopagales</taxon>
        <taxon>Sigmoideomycetaceae</taxon>
        <taxon>Thamnocephalis</taxon>
    </lineage>
</organism>
<keyword evidence="1" id="KW-1133">Transmembrane helix</keyword>
<keyword evidence="3" id="KW-1185">Reference proteome</keyword>
<keyword evidence="1" id="KW-0472">Membrane</keyword>
<feature type="transmembrane region" description="Helical" evidence="1">
    <location>
        <begin position="155"/>
        <end position="175"/>
    </location>
</feature>
<evidence type="ECO:0000313" key="3">
    <source>
        <dbReference type="Proteomes" id="UP000271241"/>
    </source>
</evidence>
<sequence length="336" mass="38050">MTFWGHIDRHNLLEEGWERNATYQWGIPLHPLGELNALDYIMQAKDDLLEMRARNAALCLQSVTSVINTCLFSRNFYLSARMAYQHPRVLAGWCCLVQAAAGIAFTLCSLSVFAIHGPPCRYALWFAGFGMATSAICVGTVLLQKAYLVHNRSKWLLATGIILLLPQPLLTYMIWSSPGIMAPVGGCILYYPPYLPWVKLAMDLPINIVFSVAFIMVVYRQYRRFGSSAWEHLMRNGIQTMCLVVFSNIFCTFAGAFELFQMLSEFFFIFDWSITSILLVHHCTTMRPQTAEQHRPRTINILHDLLQIKTAVTARIEAAFPRTTTLNVVANPTPVS</sequence>
<dbReference type="AlphaFoldDB" id="A0A4P9XMY7"/>
<dbReference type="EMBL" id="KZ992738">
    <property type="protein sequence ID" value="RKP07307.1"/>
    <property type="molecule type" value="Genomic_DNA"/>
</dbReference>
<dbReference type="OrthoDB" id="2256270at2759"/>
<feature type="transmembrane region" description="Helical" evidence="1">
    <location>
        <begin position="195"/>
        <end position="219"/>
    </location>
</feature>
<proteinExistence type="predicted"/>
<feature type="transmembrane region" description="Helical" evidence="1">
    <location>
        <begin position="240"/>
        <end position="260"/>
    </location>
</feature>
<evidence type="ECO:0000313" key="2">
    <source>
        <dbReference type="EMBL" id="RKP07307.1"/>
    </source>
</evidence>
<keyword evidence="1" id="KW-0812">Transmembrane</keyword>
<dbReference type="Proteomes" id="UP000271241">
    <property type="component" value="Unassembled WGS sequence"/>
</dbReference>
<accession>A0A4P9XMY7</accession>
<name>A0A4P9XMY7_9FUNG</name>